<protein>
    <submittedName>
        <fullName evidence="2">DsbA family oxidoreductase</fullName>
    </submittedName>
</protein>
<evidence type="ECO:0000313" key="2">
    <source>
        <dbReference type="EMBL" id="MEV4927697.1"/>
    </source>
</evidence>
<evidence type="ECO:0000259" key="1">
    <source>
        <dbReference type="Pfam" id="PF01323"/>
    </source>
</evidence>
<comment type="caution">
    <text evidence="2">The sequence shown here is derived from an EMBL/GenBank/DDBJ whole genome shotgun (WGS) entry which is preliminary data.</text>
</comment>
<dbReference type="PANTHER" id="PTHR13887:SF41">
    <property type="entry name" value="THIOREDOXIN SUPERFAMILY PROTEIN"/>
    <property type="match status" value="1"/>
</dbReference>
<dbReference type="EMBL" id="JBFASG010000057">
    <property type="protein sequence ID" value="MEV4927697.1"/>
    <property type="molecule type" value="Genomic_DNA"/>
</dbReference>
<dbReference type="RefSeq" id="WP_366090761.1">
    <property type="nucleotide sequence ID" value="NZ_JBFASG010000057.1"/>
</dbReference>
<evidence type="ECO:0000313" key="3">
    <source>
        <dbReference type="Proteomes" id="UP001552479"/>
    </source>
</evidence>
<name>A0ABV3J8I5_9ACTN</name>
<reference evidence="2 3" key="1">
    <citation type="submission" date="2024-06" db="EMBL/GenBank/DDBJ databases">
        <title>The Natural Products Discovery Center: Release of the First 8490 Sequenced Strains for Exploring Actinobacteria Biosynthetic Diversity.</title>
        <authorList>
            <person name="Kalkreuter E."/>
            <person name="Kautsar S.A."/>
            <person name="Yang D."/>
            <person name="Bader C.D."/>
            <person name="Teijaro C.N."/>
            <person name="Fluegel L."/>
            <person name="Davis C.M."/>
            <person name="Simpson J.R."/>
            <person name="Lauterbach L."/>
            <person name="Steele A.D."/>
            <person name="Gui C."/>
            <person name="Meng S."/>
            <person name="Li G."/>
            <person name="Viehrig K."/>
            <person name="Ye F."/>
            <person name="Su P."/>
            <person name="Kiefer A.F."/>
            <person name="Nichols A."/>
            <person name="Cepeda A.J."/>
            <person name="Yan W."/>
            <person name="Fan B."/>
            <person name="Jiang Y."/>
            <person name="Adhikari A."/>
            <person name="Zheng C.-J."/>
            <person name="Schuster L."/>
            <person name="Cowan T.M."/>
            <person name="Smanski M.J."/>
            <person name="Chevrette M.G."/>
            <person name="De Carvalho L.P.S."/>
            <person name="Shen B."/>
        </authorList>
    </citation>
    <scope>NUCLEOTIDE SEQUENCE [LARGE SCALE GENOMIC DNA]</scope>
    <source>
        <strain evidence="2 3">NPDC053791</strain>
    </source>
</reference>
<dbReference type="CDD" id="cd03024">
    <property type="entry name" value="DsbA_FrnE"/>
    <property type="match status" value="1"/>
</dbReference>
<dbReference type="SUPFAM" id="SSF52833">
    <property type="entry name" value="Thioredoxin-like"/>
    <property type="match status" value="1"/>
</dbReference>
<accession>A0ABV3J8I5</accession>
<dbReference type="PANTHER" id="PTHR13887">
    <property type="entry name" value="GLUTATHIONE S-TRANSFERASE KAPPA"/>
    <property type="match status" value="1"/>
</dbReference>
<dbReference type="InterPro" id="IPR036249">
    <property type="entry name" value="Thioredoxin-like_sf"/>
</dbReference>
<sequence length="208" mass="22596">MPDGPHAPRRVDIVLDIICAHSYIGYTRFSRAVQRFRESGGQAEVHFHPFQLDPDATDRGEPLLRALERKFGSGVFQETARVAAHAVHDGIVLDYENAVHTGTFEAHRHIALAAGQGLAEQMTERFFRAYFTDGVNIADPETLERLARETGVRTGDAPDGADEVRAGLERVRRSGVRSVPVFSFTGGPVLSGAQPEETYLSALAGAAG</sequence>
<dbReference type="Gene3D" id="3.40.30.10">
    <property type="entry name" value="Glutaredoxin"/>
    <property type="match status" value="1"/>
</dbReference>
<organism evidence="2 3">
    <name type="scientific">Streptomyces roseoverticillatus</name>
    <dbReference type="NCBI Taxonomy" id="66429"/>
    <lineage>
        <taxon>Bacteria</taxon>
        <taxon>Bacillati</taxon>
        <taxon>Actinomycetota</taxon>
        <taxon>Actinomycetes</taxon>
        <taxon>Kitasatosporales</taxon>
        <taxon>Streptomycetaceae</taxon>
        <taxon>Streptomyces</taxon>
    </lineage>
</organism>
<dbReference type="Proteomes" id="UP001552479">
    <property type="component" value="Unassembled WGS sequence"/>
</dbReference>
<proteinExistence type="predicted"/>
<feature type="domain" description="DSBA-like thioredoxin" evidence="1">
    <location>
        <begin position="11"/>
        <end position="204"/>
    </location>
</feature>
<gene>
    <name evidence="2" type="ORF">AB0L03_33640</name>
</gene>
<dbReference type="Pfam" id="PF01323">
    <property type="entry name" value="DSBA"/>
    <property type="match status" value="1"/>
</dbReference>
<keyword evidence="3" id="KW-1185">Reference proteome</keyword>
<dbReference type="InterPro" id="IPR001853">
    <property type="entry name" value="DSBA-like_thioredoxin_dom"/>
</dbReference>